<name>A0ACC2VVN1_9TREE</name>
<reference evidence="1" key="1">
    <citation type="submission" date="2023-04" db="EMBL/GenBank/DDBJ databases">
        <title>Draft Genome sequencing of Naganishia species isolated from polar environments using Oxford Nanopore Technology.</title>
        <authorList>
            <person name="Leo P."/>
            <person name="Venkateswaran K."/>
        </authorList>
    </citation>
    <scope>NUCLEOTIDE SEQUENCE</scope>
    <source>
        <strain evidence="1">MNA-CCFEE 5423</strain>
    </source>
</reference>
<proteinExistence type="predicted"/>
<evidence type="ECO:0000313" key="2">
    <source>
        <dbReference type="Proteomes" id="UP001227268"/>
    </source>
</evidence>
<accession>A0ACC2VVN1</accession>
<organism evidence="1 2">
    <name type="scientific">Naganishia friedmannii</name>
    <dbReference type="NCBI Taxonomy" id="89922"/>
    <lineage>
        <taxon>Eukaryota</taxon>
        <taxon>Fungi</taxon>
        <taxon>Dikarya</taxon>
        <taxon>Basidiomycota</taxon>
        <taxon>Agaricomycotina</taxon>
        <taxon>Tremellomycetes</taxon>
        <taxon>Filobasidiales</taxon>
        <taxon>Filobasidiaceae</taxon>
        <taxon>Naganishia</taxon>
    </lineage>
</organism>
<evidence type="ECO:0000313" key="1">
    <source>
        <dbReference type="EMBL" id="KAJ9103243.1"/>
    </source>
</evidence>
<keyword evidence="2" id="KW-1185">Reference proteome</keyword>
<dbReference type="Proteomes" id="UP001227268">
    <property type="component" value="Unassembled WGS sequence"/>
</dbReference>
<protein>
    <submittedName>
        <fullName evidence="1">Uncharacterized protein</fullName>
    </submittedName>
</protein>
<comment type="caution">
    <text evidence="1">The sequence shown here is derived from an EMBL/GenBank/DDBJ whole genome shotgun (WGS) entry which is preliminary data.</text>
</comment>
<dbReference type="EMBL" id="JASBWT010000007">
    <property type="protein sequence ID" value="KAJ9103243.1"/>
    <property type="molecule type" value="Genomic_DNA"/>
</dbReference>
<sequence>MDEQTYSPDPAKAVEEEDWERVPVLNRSSATPMLSDKAMIQETTSAEAINVGRGAEKDQHVYLQESATMTPGKILPTPAIRLMQRPKEAPKEVRTPIAEVSKAPAPSNDPWDDEDWDPNRSAAPPNSKIWDEANKAATADMPTIPQHMPALPTSAALRILRRPSPFVPGSSPASSGASTPAGSKTSGSSQNGGSKTLRTLSEREEEYKRARERIFGPDVDCTDVLGDGASDADGVVTATSSPGSITKLLAGPETPTLANPTSSTASSVTSSTSASSAGVSRRPNPQQVQQAPTTSRSASANSNGRSNRGVKRNGKGESTFEPLRPPREQQQIQYQPQQYYMQQQQYSMQLQLGYAQSGYVGPAPSYGGNMPLAGMNQGPGFMPYAPSPYAQNPMQTQPASGSVMYSNRQTNPLMNQPNVLRQPAGPDDLSLGFTDLRLRDHRYSASGPSLQADAVYAARTPGYNQYQNHTGSHTSSAGLQDSTNRLPSAQPGYQGTIAPSSQTGYIGASNFGARPTQQQQQDSSLWPPLGDASNGTATPGTSPFVPRKGGPQSVWRP</sequence>
<gene>
    <name evidence="1" type="ORF">QFC21_002666</name>
</gene>